<dbReference type="InterPro" id="IPR041069">
    <property type="entry name" value="FeoB_Cyto"/>
</dbReference>
<feature type="binding site" evidence="4">
    <location>
        <position position="25"/>
    </location>
    <ligand>
        <name>Mg(2+)</name>
        <dbReference type="ChEBI" id="CHEBI:18420"/>
        <label>2</label>
    </ligand>
</feature>
<dbReference type="InterPro" id="IPR050860">
    <property type="entry name" value="FeoB_GTPase"/>
</dbReference>
<dbReference type="InterPro" id="IPR030389">
    <property type="entry name" value="G_FEOB_dom"/>
</dbReference>
<dbReference type="PANTHER" id="PTHR43185">
    <property type="entry name" value="FERROUS IRON TRANSPORT PROTEIN B"/>
    <property type="match status" value="1"/>
</dbReference>
<dbReference type="InterPro" id="IPR006073">
    <property type="entry name" value="GTP-bd"/>
</dbReference>
<dbReference type="NCBIfam" id="TIGR00231">
    <property type="entry name" value="small_GTP"/>
    <property type="match status" value="1"/>
</dbReference>
<evidence type="ECO:0000256" key="3">
    <source>
        <dbReference type="PIRSR" id="PIRSR603373-1"/>
    </source>
</evidence>
<accession>A0A7J3XXZ0</accession>
<feature type="binding site" evidence="3">
    <location>
        <begin position="56"/>
        <end position="59"/>
    </location>
    <ligand>
        <name>GTP</name>
        <dbReference type="ChEBI" id="CHEBI:37565"/>
        <label>3</label>
    </ligand>
</feature>
<dbReference type="Gene3D" id="1.10.287.1770">
    <property type="match status" value="1"/>
</dbReference>
<keyword evidence="4" id="KW-0460">Magnesium</keyword>
<organism evidence="7">
    <name type="scientific">Thermogladius calderae</name>
    <dbReference type="NCBI Taxonomy" id="1200300"/>
    <lineage>
        <taxon>Archaea</taxon>
        <taxon>Thermoproteota</taxon>
        <taxon>Thermoprotei</taxon>
        <taxon>Desulfurococcales</taxon>
        <taxon>Desulfurococcaceae</taxon>
        <taxon>Thermogladius</taxon>
    </lineage>
</organism>
<dbReference type="GO" id="GO:0015093">
    <property type="term" value="F:ferrous iron transmembrane transporter activity"/>
    <property type="evidence" value="ECO:0007669"/>
    <property type="project" value="UniProtKB-UniRule"/>
</dbReference>
<keyword evidence="3" id="KW-0342">GTP-binding</keyword>
<evidence type="ECO:0000256" key="4">
    <source>
        <dbReference type="PIRSR" id="PIRSR603373-2"/>
    </source>
</evidence>
<evidence type="ECO:0000256" key="2">
    <source>
        <dbReference type="NCBIfam" id="TIGR00437"/>
    </source>
</evidence>
<keyword evidence="3" id="KW-0547">Nucleotide-binding</keyword>
<keyword evidence="4" id="KW-0479">Metal-binding</keyword>
<feature type="domain" description="FeoB-type G" evidence="6">
    <location>
        <begin position="3"/>
        <end position="165"/>
    </location>
</feature>
<feature type="transmembrane region" description="Helical" evidence="5">
    <location>
        <begin position="280"/>
        <end position="305"/>
    </location>
</feature>
<evidence type="ECO:0000313" key="7">
    <source>
        <dbReference type="EMBL" id="HHP67453.1"/>
    </source>
</evidence>
<dbReference type="InterPro" id="IPR003373">
    <property type="entry name" value="Fe2_transport_prot-B"/>
</dbReference>
<keyword evidence="5" id="KW-0812">Transmembrane</keyword>
<feature type="transmembrane region" description="Helical" evidence="5">
    <location>
        <begin position="364"/>
        <end position="388"/>
    </location>
</feature>
<evidence type="ECO:0000259" key="6">
    <source>
        <dbReference type="PROSITE" id="PS51711"/>
    </source>
</evidence>
<feature type="transmembrane region" description="Helical" evidence="5">
    <location>
        <begin position="473"/>
        <end position="494"/>
    </location>
</feature>
<dbReference type="PANTHER" id="PTHR43185:SF1">
    <property type="entry name" value="FE(2+) TRANSPORTER FEOB"/>
    <property type="match status" value="1"/>
</dbReference>
<dbReference type="InterPro" id="IPR005225">
    <property type="entry name" value="Small_GTP-bd"/>
</dbReference>
<gene>
    <name evidence="7" type="primary">feoB</name>
    <name evidence="7" type="ORF">ENM60_01450</name>
</gene>
<dbReference type="Pfam" id="PF02421">
    <property type="entry name" value="FeoB_N"/>
    <property type="match status" value="1"/>
</dbReference>
<feature type="transmembrane region" description="Helical" evidence="5">
    <location>
        <begin position="590"/>
        <end position="614"/>
    </location>
</feature>
<dbReference type="CDD" id="cd01879">
    <property type="entry name" value="FeoB"/>
    <property type="match status" value="1"/>
</dbReference>
<keyword evidence="5" id="KW-1133">Transmembrane helix</keyword>
<evidence type="ECO:0000256" key="1">
    <source>
        <dbReference type="ARBA" id="ARBA00031200"/>
    </source>
</evidence>
<feature type="binding site" evidence="3">
    <location>
        <begin position="35"/>
        <end position="39"/>
    </location>
    <ligand>
        <name>GTP</name>
        <dbReference type="ChEBI" id="CHEBI:37565"/>
        <label>2</label>
    </ligand>
</feature>
<feature type="binding site" evidence="4">
    <location>
        <position position="21"/>
    </location>
    <ligand>
        <name>Mg(2+)</name>
        <dbReference type="ChEBI" id="CHEBI:18420"/>
        <label>2</label>
    </ligand>
</feature>
<dbReference type="PRINTS" id="PR00326">
    <property type="entry name" value="GTP1OBG"/>
</dbReference>
<dbReference type="InterPro" id="IPR027417">
    <property type="entry name" value="P-loop_NTPase"/>
</dbReference>
<dbReference type="NCBIfam" id="TIGR00437">
    <property type="entry name" value="feoB"/>
    <property type="match status" value="1"/>
</dbReference>
<feature type="transmembrane region" description="Helical" evidence="5">
    <location>
        <begin position="445"/>
        <end position="467"/>
    </location>
</feature>
<dbReference type="SUPFAM" id="SSF52540">
    <property type="entry name" value="P-loop containing nucleoside triphosphate hydrolases"/>
    <property type="match status" value="1"/>
</dbReference>
<name>A0A7J3XXZ0_9CREN</name>
<dbReference type="EMBL" id="DRYK01000025">
    <property type="protein sequence ID" value="HHP67453.1"/>
    <property type="molecule type" value="Genomic_DNA"/>
</dbReference>
<dbReference type="Pfam" id="PF17910">
    <property type="entry name" value="FeoB_Cyto"/>
    <property type="match status" value="1"/>
</dbReference>
<dbReference type="GO" id="GO:0046872">
    <property type="term" value="F:metal ion binding"/>
    <property type="evidence" value="ECO:0007669"/>
    <property type="project" value="UniProtKB-KW"/>
</dbReference>
<protein>
    <recommendedName>
        <fullName evidence="1 2">Ferrous iron transport protein B</fullName>
    </recommendedName>
</protein>
<feature type="transmembrane region" description="Helical" evidence="5">
    <location>
        <begin position="634"/>
        <end position="656"/>
    </location>
</feature>
<dbReference type="GO" id="GO:0005525">
    <property type="term" value="F:GTP binding"/>
    <property type="evidence" value="ECO:0007669"/>
    <property type="project" value="UniProtKB-KW"/>
</dbReference>
<feature type="binding site" evidence="4">
    <location>
        <position position="24"/>
    </location>
    <ligand>
        <name>Mg(2+)</name>
        <dbReference type="ChEBI" id="CHEBI:18420"/>
        <label>2</label>
    </ligand>
</feature>
<sequence length="689" mass="74604">MKQITVAVAGQPNVGKSTLFNLLTGSRVLVANWPGVTVEKHEGFTEYKGYHIRFVDLPGVYGLSALTIEERISRSYILSGEADVLVALVDSTIPERTLYLPVQILEMFKKVVIAYTKYDLTHELGLHVNLDHLEKRLGVPVVAVSARTGYGVSFLLDKIIKVAERGGRGDYLRVDYGELEPFINSIESKLSSCGSLSGYPLRWLSVRLLEGDAELASVVEEKCGSGIYKEVEEIRGEARRVVGSDLAAVASSKRFAFITSITRDSIVRLKLPQPTRSGSVFYNPLVGSALSILILLSIFMLAFIINTGFPLNVILSALGYRKLAEEVEALSLSNLMSSALGWLQELARSHIESPVLASFISDGVIGGVASVLTFLPLIFVVMLILSIVEDTGLLPRMAVGVSTLTSRIGLSGNALFPITLSMGCNVPGVFGARASLTSGERLRQILTLPLIPCQARLIVLLALATALKTLGGWLMVFLGYLTALTSFAVLNYLFYKLSRDREPVPEMLLEIPALHSPLGKVVWWMTWNNVKHFIAKAGTIIFASSIIIWALVSLTPGLTYTEDASSSIAASLSRFLAPAVYPFQITGGRAWIIVFGLLMGFIAKEVFISSVITVSGSPSFTDAISSIGLSDPQIVAVGIFITLYMPCLATISAIYSETRSVKLTLLSIVLSIAVAYAASTAIYYLILVL</sequence>
<dbReference type="Gene3D" id="3.40.50.300">
    <property type="entry name" value="P-loop containing nucleotide triphosphate hydrolases"/>
    <property type="match status" value="1"/>
</dbReference>
<evidence type="ECO:0000256" key="5">
    <source>
        <dbReference type="SAM" id="Phobius"/>
    </source>
</evidence>
<feature type="binding site" evidence="3">
    <location>
        <begin position="10"/>
        <end position="17"/>
    </location>
    <ligand>
        <name>GTP</name>
        <dbReference type="ChEBI" id="CHEBI:37565"/>
        <label>1</label>
    </ligand>
</feature>
<dbReference type="Pfam" id="PF07670">
    <property type="entry name" value="Gate"/>
    <property type="match status" value="2"/>
</dbReference>
<dbReference type="InterPro" id="IPR011642">
    <property type="entry name" value="Gate_dom"/>
</dbReference>
<dbReference type="AlphaFoldDB" id="A0A7J3XXZ0"/>
<dbReference type="PROSITE" id="PS51711">
    <property type="entry name" value="G_FEOB"/>
    <property type="match status" value="1"/>
</dbReference>
<feature type="transmembrane region" description="Helical" evidence="5">
    <location>
        <begin position="663"/>
        <end position="686"/>
    </location>
</feature>
<proteinExistence type="predicted"/>
<reference evidence="7" key="1">
    <citation type="journal article" date="2020" name="mSystems">
        <title>Genome- and Community-Level Interaction Insights into Carbon Utilization and Element Cycling Functions of Hydrothermarchaeota in Hydrothermal Sediment.</title>
        <authorList>
            <person name="Zhou Z."/>
            <person name="Liu Y."/>
            <person name="Xu W."/>
            <person name="Pan J."/>
            <person name="Luo Z.H."/>
            <person name="Li M."/>
        </authorList>
    </citation>
    <scope>NUCLEOTIDE SEQUENCE [LARGE SCALE GENOMIC DNA]</scope>
    <source>
        <strain evidence="7">SpSt-110</strain>
    </source>
</reference>
<feature type="transmembrane region" description="Helical" evidence="5">
    <location>
        <begin position="533"/>
        <end position="552"/>
    </location>
</feature>
<keyword evidence="5" id="KW-0472">Membrane</keyword>
<comment type="caution">
    <text evidence="7">The sequence shown here is derived from an EMBL/GenBank/DDBJ whole genome shotgun (WGS) entry which is preliminary data.</text>
</comment>
<dbReference type="GO" id="GO:0005886">
    <property type="term" value="C:plasma membrane"/>
    <property type="evidence" value="ECO:0007669"/>
    <property type="project" value="TreeGrafter"/>
</dbReference>